<name>A0A081N5F7_9GAMM</name>
<dbReference type="AlphaFoldDB" id="A0A081N5F7"/>
<evidence type="ECO:0000256" key="1">
    <source>
        <dbReference type="SAM" id="MobiDB-lite"/>
    </source>
</evidence>
<dbReference type="PANTHER" id="PTHR24361:SF678">
    <property type="entry name" value="SPORULATION-SPECIFIC PROTEIN 1"/>
    <property type="match status" value="1"/>
</dbReference>
<protein>
    <recommendedName>
        <fullName evidence="2">Protein kinase domain-containing protein</fullName>
    </recommendedName>
</protein>
<dbReference type="GO" id="GO:0005524">
    <property type="term" value="F:ATP binding"/>
    <property type="evidence" value="ECO:0007669"/>
    <property type="project" value="InterPro"/>
</dbReference>
<dbReference type="SMART" id="SM00220">
    <property type="entry name" value="S_TKc"/>
    <property type="match status" value="1"/>
</dbReference>
<dbReference type="EMBL" id="JOKG01000003">
    <property type="protein sequence ID" value="KEQ13680.1"/>
    <property type="molecule type" value="Genomic_DNA"/>
</dbReference>
<dbReference type="InterPro" id="IPR053235">
    <property type="entry name" value="Ser_Thr_kinase"/>
</dbReference>
<dbReference type="SUPFAM" id="SSF56112">
    <property type="entry name" value="Protein kinase-like (PK-like)"/>
    <property type="match status" value="1"/>
</dbReference>
<dbReference type="PANTHER" id="PTHR24361">
    <property type="entry name" value="MITOGEN-ACTIVATED KINASE KINASE KINASE"/>
    <property type="match status" value="1"/>
</dbReference>
<feature type="compositionally biased region" description="Low complexity" evidence="1">
    <location>
        <begin position="74"/>
        <end position="83"/>
    </location>
</feature>
<dbReference type="Gene3D" id="1.10.510.10">
    <property type="entry name" value="Transferase(Phosphotransferase) domain 1"/>
    <property type="match status" value="1"/>
</dbReference>
<dbReference type="GO" id="GO:0005737">
    <property type="term" value="C:cytoplasm"/>
    <property type="evidence" value="ECO:0007669"/>
    <property type="project" value="TreeGrafter"/>
</dbReference>
<dbReference type="PROSITE" id="PS00108">
    <property type="entry name" value="PROTEIN_KINASE_ST"/>
    <property type="match status" value="1"/>
</dbReference>
<dbReference type="Pfam" id="PF00069">
    <property type="entry name" value="Pkinase"/>
    <property type="match status" value="1"/>
</dbReference>
<dbReference type="GO" id="GO:0004672">
    <property type="term" value="F:protein kinase activity"/>
    <property type="evidence" value="ECO:0007669"/>
    <property type="project" value="InterPro"/>
</dbReference>
<feature type="region of interest" description="Disordered" evidence="1">
    <location>
        <begin position="1"/>
        <end position="151"/>
    </location>
</feature>
<dbReference type="Proteomes" id="UP000028006">
    <property type="component" value="Unassembled WGS sequence"/>
</dbReference>
<dbReference type="PROSITE" id="PS50011">
    <property type="entry name" value="PROTEIN_KINASE_DOM"/>
    <property type="match status" value="1"/>
</dbReference>
<reference evidence="3 4" key="1">
    <citation type="submission" date="2014-06" db="EMBL/GenBank/DDBJ databases">
        <title>Whole Genome Sequences of Three Symbiotic Endozoicomonas Bacteria.</title>
        <authorList>
            <person name="Neave M.J."/>
            <person name="Apprill A."/>
            <person name="Voolstra C.R."/>
        </authorList>
    </citation>
    <scope>NUCLEOTIDE SEQUENCE [LARGE SCALE GENOMIC DNA]</scope>
    <source>
        <strain evidence="3 4">LMG 24815</strain>
    </source>
</reference>
<sequence length="453" mass="48879">MKTEGSPSSVPGLPVSPGSADDSHKTQDDSHFKHRKVSRGSGRESISSDKEADDSDNESLKPEKGLGSREIKRSVSTTSTVTSDYFSGNEVSSDLADSGTDDSDSDIEFAAGSDSFAADSDSEDDGIVFAGSDSETSGYESDISLGSERQHHSEEVSFTHRPSLAESELNDLLITVGKMPDHKNARKAMIVPFENGRSVAHFSSRKQGNWVERLRVVESSSSEARETLAEDAAEARLLETLDHPNIIKLKGYSAQKQGASYQLRMAMEDGGTRLDDAFEGKRSKEHLPELVNCGKQLMAGLSYLQQKKILHLDIKHGNVLVHSATGQLKITDFGMAKPFREGESVDVGGTDYYAAPEVRKGLPAGYAADVYSAGIMLMDSLIGLGILSMGTLRNKQPDGQLQLITESSAELDEPGMAMVELVQNMIKVNPQERPSAQAAHDTMSHILPSLSSP</sequence>
<feature type="compositionally biased region" description="Low complexity" evidence="1">
    <location>
        <begin position="108"/>
        <end position="119"/>
    </location>
</feature>
<organism evidence="3 4">
    <name type="scientific">Endozoicomonas montiporae</name>
    <dbReference type="NCBI Taxonomy" id="1027273"/>
    <lineage>
        <taxon>Bacteria</taxon>
        <taxon>Pseudomonadati</taxon>
        <taxon>Pseudomonadota</taxon>
        <taxon>Gammaproteobacteria</taxon>
        <taxon>Oceanospirillales</taxon>
        <taxon>Endozoicomonadaceae</taxon>
        <taxon>Endozoicomonas</taxon>
    </lineage>
</organism>
<accession>A0A081N5F7</accession>
<evidence type="ECO:0000313" key="3">
    <source>
        <dbReference type="EMBL" id="KEQ13680.1"/>
    </source>
</evidence>
<dbReference type="RefSeq" id="WP_034876742.1">
    <property type="nucleotide sequence ID" value="NZ_JOKG01000003.1"/>
</dbReference>
<dbReference type="InterPro" id="IPR000719">
    <property type="entry name" value="Prot_kinase_dom"/>
</dbReference>
<evidence type="ECO:0000313" key="4">
    <source>
        <dbReference type="Proteomes" id="UP000028006"/>
    </source>
</evidence>
<dbReference type="eggNOG" id="COG0515">
    <property type="taxonomic scope" value="Bacteria"/>
</dbReference>
<feature type="compositionally biased region" description="Low complexity" evidence="1">
    <location>
        <begin position="1"/>
        <end position="19"/>
    </location>
</feature>
<evidence type="ECO:0000259" key="2">
    <source>
        <dbReference type="PROSITE" id="PS50011"/>
    </source>
</evidence>
<dbReference type="InterPro" id="IPR011009">
    <property type="entry name" value="Kinase-like_dom_sf"/>
</dbReference>
<dbReference type="InterPro" id="IPR008271">
    <property type="entry name" value="Ser/Thr_kinase_AS"/>
</dbReference>
<comment type="caution">
    <text evidence="3">The sequence shown here is derived from an EMBL/GenBank/DDBJ whole genome shotgun (WGS) entry which is preliminary data.</text>
</comment>
<keyword evidence="4" id="KW-1185">Reference proteome</keyword>
<feature type="compositionally biased region" description="Basic and acidic residues" evidence="1">
    <location>
        <begin position="58"/>
        <end position="73"/>
    </location>
</feature>
<proteinExistence type="predicted"/>
<feature type="compositionally biased region" description="Basic and acidic residues" evidence="1">
    <location>
        <begin position="21"/>
        <end position="31"/>
    </location>
</feature>
<dbReference type="CDD" id="cd00180">
    <property type="entry name" value="PKc"/>
    <property type="match status" value="1"/>
</dbReference>
<gene>
    <name evidence="3" type="ORF">GZ77_15355</name>
</gene>
<feature type="domain" description="Protein kinase" evidence="2">
    <location>
        <begin position="158"/>
        <end position="443"/>
    </location>
</feature>